<dbReference type="Proteomes" id="UP000239007">
    <property type="component" value="Unassembled WGS sequence"/>
</dbReference>
<dbReference type="PANTHER" id="PTHR40697:SF2">
    <property type="entry name" value="ATP-NAD KINASE-RELATED"/>
    <property type="match status" value="1"/>
</dbReference>
<dbReference type="GO" id="GO:0051287">
    <property type="term" value="F:NAD binding"/>
    <property type="evidence" value="ECO:0007669"/>
    <property type="project" value="UniProtKB-ARBA"/>
</dbReference>
<dbReference type="AlphaFoldDB" id="A0A2S7UXR3"/>
<dbReference type="InterPro" id="IPR039065">
    <property type="entry name" value="AcoX-like"/>
</dbReference>
<keyword evidence="1" id="KW-0418">Kinase</keyword>
<evidence type="ECO:0000313" key="2">
    <source>
        <dbReference type="Proteomes" id="UP000239007"/>
    </source>
</evidence>
<dbReference type="OrthoDB" id="5511344at2"/>
<dbReference type="PIRSF" id="PIRSF016907">
    <property type="entry name" value="Kin_ATP-NAD"/>
    <property type="match status" value="1"/>
</dbReference>
<comment type="caution">
    <text evidence="1">The sequence shown here is derived from an EMBL/GenBank/DDBJ whole genome shotgun (WGS) entry which is preliminary data.</text>
</comment>
<dbReference type="GO" id="GO:0003951">
    <property type="term" value="F:NAD+ kinase activity"/>
    <property type="evidence" value="ECO:0007669"/>
    <property type="project" value="InterPro"/>
</dbReference>
<keyword evidence="1" id="KW-0808">Transferase</keyword>
<accession>A0A2S7UXR3</accession>
<evidence type="ECO:0000313" key="1">
    <source>
        <dbReference type="EMBL" id="PQJ54784.1"/>
    </source>
</evidence>
<name>A0A2S7UXR3_9GAMM</name>
<dbReference type="GO" id="GO:0005524">
    <property type="term" value="F:ATP binding"/>
    <property type="evidence" value="ECO:0007669"/>
    <property type="project" value="UniProtKB-ARBA"/>
</dbReference>
<gene>
    <name evidence="1" type="ORF">BTO11_14750</name>
</gene>
<dbReference type="InterPro" id="IPR011386">
    <property type="entry name" value="Put_ATP-NAD_kin"/>
</dbReference>
<dbReference type="GO" id="GO:0006741">
    <property type="term" value="P:NADP+ biosynthetic process"/>
    <property type="evidence" value="ECO:0007669"/>
    <property type="project" value="InterPro"/>
</dbReference>
<proteinExistence type="predicted"/>
<dbReference type="RefSeq" id="WP_105053308.1">
    <property type="nucleotide sequence ID" value="NZ_BMYG01000001.1"/>
</dbReference>
<dbReference type="Pfam" id="PF20143">
    <property type="entry name" value="NAD_kinase_C"/>
    <property type="match status" value="1"/>
</dbReference>
<sequence>MPITSDIQIETPTTHKGKVNFKLGLIINPIAGVGGSVGLKGSDGENTAELAKSLGAEEKANARASIALSMLSEHINSVDIFTVAGDMGQTLCQQLGFAHSVVYTPGSKVTTYEDTENAAKAMAELNLDLILFAGGDGTARNICAAVEASGIEEHTTVLGIPAGCKIHSGVYAITPKAAGRVLQMLVSGELVTVSDADVMDIDEEKFRQGIVKARRYGELSVPSELRFIQNVKMGGKESDELVLADIAAHVIELMEPEQTYIMGSGSTVAYVMEELGLDNTLLGVDVIQDQGLLKQDVIARELLSIIDENTKLVITLIGGQGHIFGRGNQQLSPEVLKKIGKENILVIATKTKLKALNGRPLIVDTGDLALDKSLSGHIKVITGYHDQVLYPVGYEEL</sequence>
<dbReference type="EMBL" id="MSCH01000003">
    <property type="protein sequence ID" value="PQJ54784.1"/>
    <property type="molecule type" value="Genomic_DNA"/>
</dbReference>
<dbReference type="InterPro" id="IPR016064">
    <property type="entry name" value="NAD/diacylglycerol_kinase_sf"/>
</dbReference>
<dbReference type="Pfam" id="PF01513">
    <property type="entry name" value="NAD_kinase"/>
    <property type="match status" value="1"/>
</dbReference>
<dbReference type="InterPro" id="IPR002504">
    <property type="entry name" value="NADK"/>
</dbReference>
<dbReference type="PANTHER" id="PTHR40697">
    <property type="entry name" value="ACETOIN CATABOLISM PROTEIN X"/>
    <property type="match status" value="1"/>
</dbReference>
<protein>
    <submittedName>
        <fullName evidence="1">ATP-NAD kinase</fullName>
    </submittedName>
</protein>
<reference evidence="1 2" key="1">
    <citation type="submission" date="2016-12" db="EMBL/GenBank/DDBJ databases">
        <title>Diversity of luminous bacteria.</title>
        <authorList>
            <person name="Yoshizawa S."/>
            <person name="Kogure K."/>
        </authorList>
    </citation>
    <scope>NUCLEOTIDE SEQUENCE [LARGE SCALE GENOMIC DNA]</scope>
    <source>
        <strain evidence="1 2">SA4-48</strain>
    </source>
</reference>
<keyword evidence="2" id="KW-1185">Reference proteome</keyword>
<dbReference type="SUPFAM" id="SSF111331">
    <property type="entry name" value="NAD kinase/diacylglycerol kinase-like"/>
    <property type="match status" value="1"/>
</dbReference>
<organism evidence="1 2">
    <name type="scientific">Psychrosphaera saromensis</name>
    <dbReference type="NCBI Taxonomy" id="716813"/>
    <lineage>
        <taxon>Bacteria</taxon>
        <taxon>Pseudomonadati</taxon>
        <taxon>Pseudomonadota</taxon>
        <taxon>Gammaproteobacteria</taxon>
        <taxon>Alteromonadales</taxon>
        <taxon>Pseudoalteromonadaceae</taxon>
        <taxon>Psychrosphaera</taxon>
    </lineage>
</organism>